<organism evidence="1 2">
    <name type="scientific">Paraburkholderia fynbosensis</name>
    <dbReference type="NCBI Taxonomy" id="1200993"/>
    <lineage>
        <taxon>Bacteria</taxon>
        <taxon>Pseudomonadati</taxon>
        <taxon>Pseudomonadota</taxon>
        <taxon>Betaproteobacteria</taxon>
        <taxon>Burkholderiales</taxon>
        <taxon>Burkholderiaceae</taxon>
        <taxon>Paraburkholderia</taxon>
    </lineage>
</organism>
<gene>
    <name evidence="1" type="ORF">LMG27177_04395</name>
</gene>
<dbReference type="AlphaFoldDB" id="A0A6J5GD77"/>
<dbReference type="RefSeq" id="WP_217468634.1">
    <property type="nucleotide sequence ID" value="NZ_CADIKI010000013.1"/>
</dbReference>
<dbReference type="EMBL" id="CADIKI010000013">
    <property type="protein sequence ID" value="CAB3798137.1"/>
    <property type="molecule type" value="Genomic_DNA"/>
</dbReference>
<reference evidence="1 2" key="1">
    <citation type="submission" date="2020-04" db="EMBL/GenBank/DDBJ databases">
        <authorList>
            <person name="De Canck E."/>
        </authorList>
    </citation>
    <scope>NUCLEOTIDE SEQUENCE [LARGE SCALE GENOMIC DNA]</scope>
    <source>
        <strain evidence="1 2">LMG 27177</strain>
    </source>
</reference>
<accession>A0A6J5GD77</accession>
<protein>
    <submittedName>
        <fullName evidence="1">Uncharacterized protein</fullName>
    </submittedName>
</protein>
<sequence length="99" mass="11112">MYVQSTARLRDADGQTGISVQLSFRDGLRLSTTITDKTQLLEFGYDFKRSNNDLKFGGFQVFNSNTHIHQLLVLCVIGKPTDAGMSHAFDARRKSRRSG</sequence>
<evidence type="ECO:0000313" key="1">
    <source>
        <dbReference type="EMBL" id="CAB3798137.1"/>
    </source>
</evidence>
<proteinExistence type="predicted"/>
<evidence type="ECO:0000313" key="2">
    <source>
        <dbReference type="Proteomes" id="UP000494252"/>
    </source>
</evidence>
<dbReference type="Proteomes" id="UP000494252">
    <property type="component" value="Unassembled WGS sequence"/>
</dbReference>
<keyword evidence="2" id="KW-1185">Reference proteome</keyword>
<name>A0A6J5GD77_9BURK</name>